<proteinExistence type="predicted"/>
<dbReference type="InterPro" id="IPR021361">
    <property type="entry name" value="Tad2-like_dom"/>
</dbReference>
<dbReference type="STRING" id="89093.SAMN04488558_104149"/>
<dbReference type="Pfam" id="PF11195">
    <property type="entry name" value="Tad2-like"/>
    <property type="match status" value="1"/>
</dbReference>
<accession>A0A1H9CUC3</accession>
<keyword evidence="3" id="KW-1185">Reference proteome</keyword>
<organism evidence="2 3">
    <name type="scientific">Ignavigranum ruoffiae</name>
    <dbReference type="NCBI Taxonomy" id="89093"/>
    <lineage>
        <taxon>Bacteria</taxon>
        <taxon>Bacillati</taxon>
        <taxon>Bacillota</taxon>
        <taxon>Bacilli</taxon>
        <taxon>Lactobacillales</taxon>
        <taxon>Aerococcaceae</taxon>
        <taxon>Ignavigranum</taxon>
    </lineage>
</organism>
<sequence>MTFEEILPKIKQGDKALRRIWKGGELYIKLADPKEFEGQPLTPYFLIMVEGEGYSMFQPTVCDILAIDWFVVEDK</sequence>
<dbReference type="Proteomes" id="UP000198833">
    <property type="component" value="Unassembled WGS sequence"/>
</dbReference>
<dbReference type="AlphaFoldDB" id="A0A1H9CUC3"/>
<name>A0A1H9CUC3_9LACT</name>
<feature type="domain" description="Thoeris anti-defense 2-like" evidence="1">
    <location>
        <begin position="1"/>
        <end position="72"/>
    </location>
</feature>
<dbReference type="OrthoDB" id="9806476at2"/>
<evidence type="ECO:0000313" key="2">
    <source>
        <dbReference type="EMBL" id="SEQ04741.1"/>
    </source>
</evidence>
<dbReference type="RefSeq" id="WP_092571379.1">
    <property type="nucleotide sequence ID" value="NZ_CALUDV010000003.1"/>
</dbReference>
<evidence type="ECO:0000313" key="3">
    <source>
        <dbReference type="Proteomes" id="UP000198833"/>
    </source>
</evidence>
<gene>
    <name evidence="2" type="ORF">SAMN04488558_104149</name>
</gene>
<protein>
    <recommendedName>
        <fullName evidence="1">Thoeris anti-defense 2-like domain-containing protein</fullName>
    </recommendedName>
</protein>
<reference evidence="2 3" key="1">
    <citation type="submission" date="2016-10" db="EMBL/GenBank/DDBJ databases">
        <authorList>
            <person name="de Groot N.N."/>
        </authorList>
    </citation>
    <scope>NUCLEOTIDE SEQUENCE [LARGE SCALE GENOMIC DNA]</scope>
    <source>
        <strain evidence="2 3">DSM 15695</strain>
    </source>
</reference>
<dbReference type="EMBL" id="FOEN01000004">
    <property type="protein sequence ID" value="SEQ04741.1"/>
    <property type="molecule type" value="Genomic_DNA"/>
</dbReference>
<evidence type="ECO:0000259" key="1">
    <source>
        <dbReference type="Pfam" id="PF11195"/>
    </source>
</evidence>